<keyword evidence="3" id="KW-1185">Reference proteome</keyword>
<dbReference type="Gene3D" id="3.20.20.80">
    <property type="entry name" value="Glycosidases"/>
    <property type="match status" value="1"/>
</dbReference>
<dbReference type="InterPro" id="IPR015020">
    <property type="entry name" value="Rv2525c-like_Glyco_Hydro-like"/>
</dbReference>
<protein>
    <recommendedName>
        <fullName evidence="1">Rv2525c-like glycoside hydrolase-like domain-containing protein</fullName>
    </recommendedName>
</protein>
<dbReference type="OrthoDB" id="1795295at2"/>
<evidence type="ECO:0000313" key="3">
    <source>
        <dbReference type="Proteomes" id="UP000251891"/>
    </source>
</evidence>
<dbReference type="Pfam" id="PF08924">
    <property type="entry name" value="Rv2525c_GlyHyd-like"/>
    <property type="match status" value="1"/>
</dbReference>
<gene>
    <name evidence="2" type="ORF">DPM19_04100</name>
</gene>
<evidence type="ECO:0000259" key="1">
    <source>
        <dbReference type="Pfam" id="PF08924"/>
    </source>
</evidence>
<feature type="domain" description="Rv2525c-like glycoside hydrolase-like" evidence="1">
    <location>
        <begin position="310"/>
        <end position="494"/>
    </location>
</feature>
<name>A0A365HB09_9ACTN</name>
<dbReference type="AlphaFoldDB" id="A0A365HB09"/>
<dbReference type="InterPro" id="IPR036365">
    <property type="entry name" value="PGBD-like_sf"/>
</dbReference>
<reference evidence="2 3" key="1">
    <citation type="submission" date="2018-06" db="EMBL/GenBank/DDBJ databases">
        <title>Actinomadura craniellae sp. nov. isolated from marine sponge Craniella sp.</title>
        <authorList>
            <person name="Li L."/>
            <person name="Xu Q.H."/>
            <person name="Lin H.W."/>
            <person name="Lu Y.H."/>
        </authorList>
    </citation>
    <scope>NUCLEOTIDE SEQUENCE [LARGE SCALE GENOMIC DNA]</scope>
    <source>
        <strain evidence="2 3">LHW63021</strain>
    </source>
</reference>
<sequence length="753" mass="82102">MADEMVRTAQQWVNATYQNVPGYQPVEENGRTGWSTVFALTRALQHELGLSPLSDSFGPATLAALSARWPVIDHTAGPANLVKIVQSALYCKGYPGSGISGSYDVETANSVRRLKEDTGVIGVLPGFGLVPKVFKALLTMDAYVVLSGGSPRVREIQKWLNSTYVGRRDFFIIPCDGHFSRDVQKALVRALQYELGMDDDTANGRFGPGTQTGIRNHAALNTGAADSTRRFVRLFQAAMVFNTWDVPFDGRYTAAVAGTVAEFQRFACLPRTTGAADFPTWASLLVSTGDPTRRGSACDCVTTVTPARAQALRAAGYTTVGRYLSNVPGSKLNKKIQPGELQALVAAGLAVFPIYQTKGGTADYFSAAQGADDALAAVETAREHGFQRGTTIYFAVDFDAMDHDITQRIIPHFRMVSQRLAQYGGEYRVGVYGPRNVCRRLAKEGLTVSSFVSDMSTGFSGNLGFPLPRDWAFDQIATITVGTGDGHIEIDNNIASGRDHGQNRFAPAPPGRPALDLPFDMSRQPALTQDIVAYMNGIGWGEGVLEPLTHPNSPPESVSMTLGHDELITGLSRAYRVRKFTIQSLLLTEVRTVTRDDPVVDLTVRANYLYEEKLEEWMKNPVGDPPAPPLVRRTDSSTGPGAIFAKTAIKARNHAASIGLIPDERLNAADWHDVWKVWKRLNEDTGYNITTLALVTIEAAHELGITTDRLRYGEEETRRILARYNGTGSAADGYGTKVLGIYRIFEKHRTPAG</sequence>
<dbReference type="CDD" id="cd06418">
    <property type="entry name" value="GH25_BacA-like"/>
    <property type="match status" value="1"/>
</dbReference>
<proteinExistence type="predicted"/>
<dbReference type="InterPro" id="IPR017853">
    <property type="entry name" value="GH"/>
</dbReference>
<dbReference type="EMBL" id="QLYX01000002">
    <property type="protein sequence ID" value="RAY16116.1"/>
    <property type="molecule type" value="Genomic_DNA"/>
</dbReference>
<accession>A0A365HB09</accession>
<dbReference type="SUPFAM" id="SSF47090">
    <property type="entry name" value="PGBD-like"/>
    <property type="match status" value="1"/>
</dbReference>
<organism evidence="2 3">
    <name type="scientific">Actinomadura craniellae</name>
    <dbReference type="NCBI Taxonomy" id="2231787"/>
    <lineage>
        <taxon>Bacteria</taxon>
        <taxon>Bacillati</taxon>
        <taxon>Actinomycetota</taxon>
        <taxon>Actinomycetes</taxon>
        <taxon>Streptosporangiales</taxon>
        <taxon>Thermomonosporaceae</taxon>
        <taxon>Actinomadura</taxon>
    </lineage>
</organism>
<dbReference type="RefSeq" id="WP_111863458.1">
    <property type="nucleotide sequence ID" value="NZ_QLYX01000002.1"/>
</dbReference>
<comment type="caution">
    <text evidence="2">The sequence shown here is derived from an EMBL/GenBank/DDBJ whole genome shotgun (WGS) entry which is preliminary data.</text>
</comment>
<dbReference type="SUPFAM" id="SSF51445">
    <property type="entry name" value="(Trans)glycosidases"/>
    <property type="match status" value="1"/>
</dbReference>
<evidence type="ECO:0000313" key="2">
    <source>
        <dbReference type="EMBL" id="RAY16116.1"/>
    </source>
</evidence>
<dbReference type="Proteomes" id="UP000251891">
    <property type="component" value="Unassembled WGS sequence"/>
</dbReference>